<evidence type="ECO:0000256" key="2">
    <source>
        <dbReference type="ARBA" id="ARBA00009853"/>
    </source>
</evidence>
<reference evidence="8 9" key="1">
    <citation type="submission" date="2022-07" db="EMBL/GenBank/DDBJ databases">
        <authorList>
            <person name="Li W.-J."/>
            <person name="Deng Q.-Q."/>
        </authorList>
    </citation>
    <scope>NUCLEOTIDE SEQUENCE [LARGE SCALE GENOMIC DNA]</scope>
    <source>
        <strain evidence="8 9">SYSU M60028</strain>
    </source>
</reference>
<feature type="transmembrane region" description="Helical" evidence="6">
    <location>
        <begin position="49"/>
        <end position="68"/>
    </location>
</feature>
<feature type="transmembrane region" description="Helical" evidence="6">
    <location>
        <begin position="162"/>
        <end position="180"/>
    </location>
</feature>
<protein>
    <submittedName>
        <fullName evidence="8">DMT family transporter</fullName>
    </submittedName>
</protein>
<sequence length="311" mass="32912">MSREQPAVAMEPERRASTLKGIAFALGAYFFFATSDALMKAVVGAYSTFQLIPMQVAFAIIPVMAMVLRDGGFRLPRNGNLGLVALRGALSGLGAIFGLYAFRHLPLADVYALAFCAPLLVTVMAIPILGEKVGARRWAAATVGFVGVLVMVRPGFQELSLGHGAALLTAFSGAATLLIMRHLRGIESASTMASAVMLGLLAVSLPVVPFVWRAPALADVGALALSGLLMGSAQFLMLRALSHASAAAVAPMQYTMMVWGVLYGMFVFGNPLNVWVVAGCAIVMASSLYTMHRERKLGIARRAAEQAQPRP</sequence>
<comment type="similarity">
    <text evidence="2">Belongs to the drug/metabolite transporter (DMT) superfamily. 10 TMS drug/metabolite exporter (DME) (TC 2.A.7.3) family.</text>
</comment>
<dbReference type="PANTHER" id="PTHR22911:SF6">
    <property type="entry name" value="SOLUTE CARRIER FAMILY 35 MEMBER G1"/>
    <property type="match status" value="1"/>
</dbReference>
<dbReference type="InterPro" id="IPR000620">
    <property type="entry name" value="EamA_dom"/>
</dbReference>
<gene>
    <name evidence="8" type="ORF">NK718_21095</name>
</gene>
<feature type="transmembrane region" description="Helical" evidence="6">
    <location>
        <begin position="138"/>
        <end position="156"/>
    </location>
</feature>
<name>A0ABT1LHV1_9HYPH</name>
<accession>A0ABT1LHV1</accession>
<feature type="domain" description="EamA" evidence="7">
    <location>
        <begin position="162"/>
        <end position="288"/>
    </location>
</feature>
<evidence type="ECO:0000256" key="4">
    <source>
        <dbReference type="ARBA" id="ARBA00022989"/>
    </source>
</evidence>
<evidence type="ECO:0000256" key="5">
    <source>
        <dbReference type="ARBA" id="ARBA00023136"/>
    </source>
</evidence>
<dbReference type="InterPro" id="IPR037185">
    <property type="entry name" value="EmrE-like"/>
</dbReference>
<dbReference type="EMBL" id="JANCLU010000033">
    <property type="protein sequence ID" value="MCP8941029.1"/>
    <property type="molecule type" value="Genomic_DNA"/>
</dbReference>
<dbReference type="PANTHER" id="PTHR22911">
    <property type="entry name" value="ACYL-MALONYL CONDENSING ENZYME-RELATED"/>
    <property type="match status" value="1"/>
</dbReference>
<evidence type="ECO:0000256" key="6">
    <source>
        <dbReference type="SAM" id="Phobius"/>
    </source>
</evidence>
<comment type="caution">
    <text evidence="8">The sequence shown here is derived from an EMBL/GenBank/DDBJ whole genome shotgun (WGS) entry which is preliminary data.</text>
</comment>
<dbReference type="SUPFAM" id="SSF103481">
    <property type="entry name" value="Multidrug resistance efflux transporter EmrE"/>
    <property type="match status" value="2"/>
</dbReference>
<feature type="domain" description="EamA" evidence="7">
    <location>
        <begin position="20"/>
        <end position="152"/>
    </location>
</feature>
<feature type="transmembrane region" description="Helical" evidence="6">
    <location>
        <begin position="192"/>
        <end position="212"/>
    </location>
</feature>
<dbReference type="Pfam" id="PF00892">
    <property type="entry name" value="EamA"/>
    <property type="match status" value="2"/>
</dbReference>
<proteinExistence type="inferred from homology"/>
<feature type="transmembrane region" description="Helical" evidence="6">
    <location>
        <begin position="245"/>
        <end position="266"/>
    </location>
</feature>
<dbReference type="Proteomes" id="UP001205890">
    <property type="component" value="Unassembled WGS sequence"/>
</dbReference>
<organism evidence="8 9">
    <name type="scientific">Alsobacter ponti</name>
    <dbReference type="NCBI Taxonomy" id="2962936"/>
    <lineage>
        <taxon>Bacteria</taxon>
        <taxon>Pseudomonadati</taxon>
        <taxon>Pseudomonadota</taxon>
        <taxon>Alphaproteobacteria</taxon>
        <taxon>Hyphomicrobiales</taxon>
        <taxon>Alsobacteraceae</taxon>
        <taxon>Alsobacter</taxon>
    </lineage>
</organism>
<keyword evidence="3 6" id="KW-0812">Transmembrane</keyword>
<feature type="transmembrane region" description="Helical" evidence="6">
    <location>
        <begin position="218"/>
        <end position="238"/>
    </location>
</feature>
<keyword evidence="9" id="KW-1185">Reference proteome</keyword>
<keyword evidence="4 6" id="KW-1133">Transmembrane helix</keyword>
<feature type="transmembrane region" description="Helical" evidence="6">
    <location>
        <begin position="272"/>
        <end position="291"/>
    </location>
</feature>
<dbReference type="RefSeq" id="WP_254746435.1">
    <property type="nucleotide sequence ID" value="NZ_JANCLU010000033.1"/>
</dbReference>
<feature type="transmembrane region" description="Helical" evidence="6">
    <location>
        <begin position="108"/>
        <end position="126"/>
    </location>
</feature>
<feature type="transmembrane region" description="Helical" evidence="6">
    <location>
        <begin position="80"/>
        <end position="102"/>
    </location>
</feature>
<evidence type="ECO:0000259" key="7">
    <source>
        <dbReference type="Pfam" id="PF00892"/>
    </source>
</evidence>
<evidence type="ECO:0000313" key="8">
    <source>
        <dbReference type="EMBL" id="MCP8941029.1"/>
    </source>
</evidence>
<evidence type="ECO:0000256" key="3">
    <source>
        <dbReference type="ARBA" id="ARBA00022692"/>
    </source>
</evidence>
<evidence type="ECO:0000313" key="9">
    <source>
        <dbReference type="Proteomes" id="UP001205890"/>
    </source>
</evidence>
<feature type="transmembrane region" description="Helical" evidence="6">
    <location>
        <begin position="21"/>
        <end position="43"/>
    </location>
</feature>
<evidence type="ECO:0000256" key="1">
    <source>
        <dbReference type="ARBA" id="ARBA00004141"/>
    </source>
</evidence>
<comment type="subcellular location">
    <subcellularLocation>
        <location evidence="1">Membrane</location>
        <topology evidence="1">Multi-pass membrane protein</topology>
    </subcellularLocation>
</comment>
<keyword evidence="5 6" id="KW-0472">Membrane</keyword>